<sequence>MPLEPEAFQKTRRYQVSATVPEVLEALSPKPRPAPEPEPEPESPRKNTPARFGVGLLVATAGLFLVLRLLPPDQEGLASLLGSLCLLSLFGGGILLIASWMLRQEAEAQRSWPPGDWVVEPPHEAQRRQLLATVLQRFQVDLMADAPVDVTLDLTLPVDPAKRAQPRTQGPATREDFVDPWLSLQGRFADGTQLHLSVVDQVRVVERMKTTPLKTRIRRKRSGVSLMTVALRVKPERHPGLAAMEDHARGAVKLPPGVRLKRLRVAEDRVELRVLMNEDWVARPRDPRKTDASRTVTMMLLSLYQVLHHSSSQGQPGKMRSTP</sequence>
<proteinExistence type="predicted"/>
<evidence type="ECO:0000256" key="1">
    <source>
        <dbReference type="SAM" id="MobiDB-lite"/>
    </source>
</evidence>
<reference evidence="4" key="1">
    <citation type="submission" date="2018-09" db="EMBL/GenBank/DDBJ databases">
        <authorList>
            <person name="Livingstone P.G."/>
            <person name="Whitworth D.E."/>
        </authorList>
    </citation>
    <scope>NUCLEOTIDE SEQUENCE [LARGE SCALE GENOMIC DNA]</scope>
    <source>
        <strain evidence="4">AB047A</strain>
    </source>
</reference>
<evidence type="ECO:0000256" key="2">
    <source>
        <dbReference type="SAM" id="Phobius"/>
    </source>
</evidence>
<dbReference type="OrthoDB" id="5509611at2"/>
<dbReference type="AlphaFoldDB" id="A0A3A8QLS2"/>
<comment type="caution">
    <text evidence="3">The sequence shown here is derived from an EMBL/GenBank/DDBJ whole genome shotgun (WGS) entry which is preliminary data.</text>
</comment>
<keyword evidence="4" id="KW-1185">Reference proteome</keyword>
<dbReference type="RefSeq" id="WP_121769924.1">
    <property type="nucleotide sequence ID" value="NZ_RAWM01000030.1"/>
</dbReference>
<keyword evidence="2" id="KW-1133">Transmembrane helix</keyword>
<keyword evidence="2" id="KW-0472">Membrane</keyword>
<feature type="transmembrane region" description="Helical" evidence="2">
    <location>
        <begin position="52"/>
        <end position="71"/>
    </location>
</feature>
<feature type="region of interest" description="Disordered" evidence="1">
    <location>
        <begin position="1"/>
        <end position="49"/>
    </location>
</feature>
<feature type="transmembrane region" description="Helical" evidence="2">
    <location>
        <begin position="77"/>
        <end position="102"/>
    </location>
</feature>
<keyword evidence="2" id="KW-0812">Transmembrane</keyword>
<evidence type="ECO:0000313" key="4">
    <source>
        <dbReference type="Proteomes" id="UP000282656"/>
    </source>
</evidence>
<dbReference type="Proteomes" id="UP000282656">
    <property type="component" value="Unassembled WGS sequence"/>
</dbReference>
<dbReference type="EMBL" id="RAWM01000030">
    <property type="protein sequence ID" value="RKH69729.1"/>
    <property type="molecule type" value="Genomic_DNA"/>
</dbReference>
<accession>A0A3A8QLS2</accession>
<organism evidence="3 4">
    <name type="scientific">Corallococcus interemptor</name>
    <dbReference type="NCBI Taxonomy" id="2316720"/>
    <lineage>
        <taxon>Bacteria</taxon>
        <taxon>Pseudomonadati</taxon>
        <taxon>Myxococcota</taxon>
        <taxon>Myxococcia</taxon>
        <taxon>Myxococcales</taxon>
        <taxon>Cystobacterineae</taxon>
        <taxon>Myxococcaceae</taxon>
        <taxon>Corallococcus</taxon>
    </lineage>
</organism>
<name>A0A3A8QLS2_9BACT</name>
<protein>
    <submittedName>
        <fullName evidence="3">Uncharacterized protein</fullName>
    </submittedName>
</protein>
<evidence type="ECO:0000313" key="3">
    <source>
        <dbReference type="EMBL" id="RKH69729.1"/>
    </source>
</evidence>
<gene>
    <name evidence="3" type="ORF">D7X96_13920</name>
</gene>